<sequence length="72" mass="8321">MTHPDSTEQNSASSAKPDLQRDLSLNTLKTSEQQLREEIEELRRETQALAEKDEELKQDIEKIHEKIATTDE</sequence>
<dbReference type="Proteomes" id="UP000603453">
    <property type="component" value="Unassembled WGS sequence"/>
</dbReference>
<proteinExistence type="predicted"/>
<evidence type="ECO:0000256" key="2">
    <source>
        <dbReference type="SAM" id="MobiDB-lite"/>
    </source>
</evidence>
<dbReference type="EMBL" id="JAEPRD010000040">
    <property type="protein sequence ID" value="KAG2205026.1"/>
    <property type="molecule type" value="Genomic_DNA"/>
</dbReference>
<dbReference type="AlphaFoldDB" id="A0A8H7V008"/>
<name>A0A8H7V008_9FUNG</name>
<feature type="region of interest" description="Disordered" evidence="2">
    <location>
        <begin position="1"/>
        <end position="25"/>
    </location>
</feature>
<reference evidence="3" key="1">
    <citation type="submission" date="2020-12" db="EMBL/GenBank/DDBJ databases">
        <title>Metabolic potential, ecology and presence of endohyphal bacteria is reflected in genomic diversity of Mucoromycotina.</title>
        <authorList>
            <person name="Muszewska A."/>
            <person name="Okrasinska A."/>
            <person name="Steczkiewicz K."/>
            <person name="Drgas O."/>
            <person name="Orlowska M."/>
            <person name="Perlinska-Lenart U."/>
            <person name="Aleksandrzak-Piekarczyk T."/>
            <person name="Szatraj K."/>
            <person name="Zielenkiewicz U."/>
            <person name="Pilsyk S."/>
            <person name="Malc E."/>
            <person name="Mieczkowski P."/>
            <person name="Kruszewska J.S."/>
            <person name="Biernat P."/>
            <person name="Pawlowska J."/>
        </authorList>
    </citation>
    <scope>NUCLEOTIDE SEQUENCE</scope>
    <source>
        <strain evidence="3">WA0000017839</strain>
    </source>
</reference>
<keyword evidence="1" id="KW-0175">Coiled coil</keyword>
<comment type="caution">
    <text evidence="3">The sequence shown here is derived from an EMBL/GenBank/DDBJ whole genome shotgun (WGS) entry which is preliminary data.</text>
</comment>
<keyword evidence="4" id="KW-1185">Reference proteome</keyword>
<evidence type="ECO:0000256" key="1">
    <source>
        <dbReference type="SAM" id="Coils"/>
    </source>
</evidence>
<accession>A0A8H7V008</accession>
<evidence type="ECO:0000313" key="4">
    <source>
        <dbReference type="Proteomes" id="UP000603453"/>
    </source>
</evidence>
<protein>
    <submittedName>
        <fullName evidence="3">Uncharacterized protein</fullName>
    </submittedName>
</protein>
<organism evidence="3 4">
    <name type="scientific">Mucor saturninus</name>
    <dbReference type="NCBI Taxonomy" id="64648"/>
    <lineage>
        <taxon>Eukaryota</taxon>
        <taxon>Fungi</taxon>
        <taxon>Fungi incertae sedis</taxon>
        <taxon>Mucoromycota</taxon>
        <taxon>Mucoromycotina</taxon>
        <taxon>Mucoromycetes</taxon>
        <taxon>Mucorales</taxon>
        <taxon>Mucorineae</taxon>
        <taxon>Mucoraceae</taxon>
        <taxon>Mucor</taxon>
    </lineage>
</organism>
<feature type="coiled-coil region" evidence="1">
    <location>
        <begin position="25"/>
        <end position="62"/>
    </location>
</feature>
<dbReference type="OrthoDB" id="2249377at2759"/>
<evidence type="ECO:0000313" key="3">
    <source>
        <dbReference type="EMBL" id="KAG2205026.1"/>
    </source>
</evidence>
<gene>
    <name evidence="3" type="ORF">INT47_002650</name>
</gene>